<gene>
    <name evidence="8" type="ORF">BTDB27_p000283</name>
</gene>
<dbReference type="PANTHER" id="PTHR22550:SF5">
    <property type="entry name" value="LEUCINE ZIPPER PROTEIN 4"/>
    <property type="match status" value="1"/>
</dbReference>
<comment type="similarity">
    <text evidence="2 6">Belongs to the GerABKA family.</text>
</comment>
<evidence type="ECO:0000256" key="3">
    <source>
        <dbReference type="ARBA" id="ARBA00022692"/>
    </source>
</evidence>
<feature type="transmembrane region" description="Helical" evidence="7">
    <location>
        <begin position="355"/>
        <end position="374"/>
    </location>
</feature>
<dbReference type="PANTHER" id="PTHR22550">
    <property type="entry name" value="SPORE GERMINATION PROTEIN"/>
    <property type="match status" value="1"/>
</dbReference>
<proteinExistence type="inferred from homology"/>
<reference evidence="8" key="1">
    <citation type="submission" date="2014-01" db="EMBL/GenBank/DDBJ databases">
        <title>Draft genome sequence of highly nematicidal Bacillus thuringiensis DB27.</title>
        <authorList>
            <person name="Iatsenko I."/>
            <person name="Pickard D."/>
            <person name="Corton C."/>
            <person name="Dougan G."/>
            <person name="Sommer R.J."/>
        </authorList>
    </citation>
    <scope>NUCLEOTIDE SEQUENCE [LARGE SCALE GENOMIC DNA]</scope>
    <source>
        <strain evidence="8">DB27</strain>
    </source>
</reference>
<keyword evidence="3 7" id="KW-0812">Transmembrane</keyword>
<evidence type="ECO:0000256" key="7">
    <source>
        <dbReference type="SAM" id="Phobius"/>
    </source>
</evidence>
<dbReference type="EMBL" id="HG810024">
    <property type="protein sequence ID" value="CDN39620.1"/>
    <property type="molecule type" value="Genomic_DNA"/>
</dbReference>
<dbReference type="InterPro" id="IPR004995">
    <property type="entry name" value="Spore_Ger"/>
</dbReference>
<evidence type="ECO:0000256" key="1">
    <source>
        <dbReference type="ARBA" id="ARBA00004141"/>
    </source>
</evidence>
<feature type="transmembrane region" description="Helical" evidence="7">
    <location>
        <begin position="386"/>
        <end position="412"/>
    </location>
</feature>
<evidence type="ECO:0008006" key="9">
    <source>
        <dbReference type="Google" id="ProtNLM"/>
    </source>
</evidence>
<dbReference type="Proteomes" id="UP000030682">
    <property type="component" value="Unassembled WGS sequence"/>
</dbReference>
<keyword evidence="5 6" id="KW-0472">Membrane</keyword>
<evidence type="ECO:0000313" key="8">
    <source>
        <dbReference type="EMBL" id="CDN39620.1"/>
    </source>
</evidence>
<dbReference type="Pfam" id="PF03323">
    <property type="entry name" value="GerA"/>
    <property type="match status" value="1"/>
</dbReference>
<accession>W8ZAY6</accession>
<comment type="subcellular location">
    <subcellularLocation>
        <location evidence="6">Cell membrane</location>
    </subcellularLocation>
    <subcellularLocation>
        <location evidence="1">Membrane</location>
        <topology evidence="1">Multi-pass membrane protein</topology>
    </subcellularLocation>
</comment>
<dbReference type="PIRSF" id="PIRSF005690">
    <property type="entry name" value="GerBA"/>
    <property type="match status" value="1"/>
</dbReference>
<keyword evidence="4 7" id="KW-1133">Transmembrane helix</keyword>
<name>W8ZAY6_BACTU</name>
<organism evidence="8">
    <name type="scientific">Bacillus thuringiensis DB27</name>
    <dbReference type="NCBI Taxonomy" id="1431339"/>
    <lineage>
        <taxon>Bacteria</taxon>
        <taxon>Bacillati</taxon>
        <taxon>Bacillota</taxon>
        <taxon>Bacilli</taxon>
        <taxon>Bacillales</taxon>
        <taxon>Bacillaceae</taxon>
        <taxon>Bacillus</taxon>
        <taxon>Bacillus cereus group</taxon>
    </lineage>
</organism>
<dbReference type="GO" id="GO:0005886">
    <property type="term" value="C:plasma membrane"/>
    <property type="evidence" value="ECO:0007669"/>
    <property type="project" value="UniProtKB-SubCell"/>
</dbReference>
<protein>
    <recommendedName>
        <fullName evidence="9">Spore germination protein XA</fullName>
    </recommendedName>
</protein>
<evidence type="ECO:0000256" key="2">
    <source>
        <dbReference type="ARBA" id="ARBA00005278"/>
    </source>
</evidence>
<dbReference type="GO" id="GO:0009847">
    <property type="term" value="P:spore germination"/>
    <property type="evidence" value="ECO:0007669"/>
    <property type="project" value="UniProtKB-UniRule"/>
</dbReference>
<evidence type="ECO:0000256" key="4">
    <source>
        <dbReference type="ARBA" id="ARBA00022989"/>
    </source>
</evidence>
<dbReference type="HOGENOM" id="CLU_021639_4_1_9"/>
<evidence type="ECO:0000256" key="5">
    <source>
        <dbReference type="ARBA" id="ARBA00023136"/>
    </source>
</evidence>
<evidence type="ECO:0000256" key="6">
    <source>
        <dbReference type="PIRNR" id="PIRNR005690"/>
    </source>
</evidence>
<reference evidence="8" key="2">
    <citation type="submission" date="2014-01" db="EMBL/GenBank/DDBJ databases">
        <authorList>
            <person name="Aslett M."/>
        </authorList>
    </citation>
    <scope>NUCLEOTIDE SEQUENCE [LARGE SCALE GENOMIC DNA]</scope>
    <source>
        <strain evidence="8">DB27</strain>
    </source>
</reference>
<dbReference type="InterPro" id="IPR050768">
    <property type="entry name" value="UPF0353/GerABKA_families"/>
</dbReference>
<sequence length="468" mass="52514">MNRKWNIESNKITVLLVYCQHLIDHTKLKQAISPQAYNDLVQNSFEQSSFLASNSQFQVTPLEVENSNENVSRMLFEGKLLLIFPEYKRGYTIDIAKLPTRSIEQSNTEMTIRGSRDGFVEELSTNIGLIRKRLKTSSLSYDEFIIGERTQTQVGLLYLKDVASQETINQVQLQLKEIHIDGVVSSAQIEEFIMGNQFSLFPLVEYTGRPDYAVNCLLHGRFILLIDGSPTATIAPVTFPFFVNTAEDQNYFYLFGSFIRLLSLFGIGISIFLPGFWVALVTYHPDQIPYTLLATLSLSREGIPFPAPLEGLIMITLFELLRQAGLRIPTAFGQTLSVVGGLIIGQAAISSGFVSPSMVVMIAISVVSTFTLVNQSFTGSLSILRYGVFLMSSFLGIVGFICSILLIVIHVANLQSFGLPFLTPYSPPIWKSMLPSTFRIPFTRMNKRPKELYANDNTRKRDKTNETE</sequence>
<feature type="transmembrane region" description="Helical" evidence="7">
    <location>
        <begin position="261"/>
        <end position="283"/>
    </location>
</feature>
<dbReference type="AlphaFoldDB" id="W8ZAY6"/>